<comment type="caution">
    <text evidence="1">The sequence shown here is derived from an EMBL/GenBank/DDBJ whole genome shotgun (WGS) entry which is preliminary data.</text>
</comment>
<sequence length="62" mass="6949">MSGSLSSGTYQALEVTCRLLRSTQVTRTNTNLFSSFILFVYPLLPEGYGVEAREGFELIKQK</sequence>
<dbReference type="EMBL" id="BPLQ01007107">
    <property type="protein sequence ID" value="GIY27934.1"/>
    <property type="molecule type" value="Genomic_DNA"/>
</dbReference>
<gene>
    <name evidence="1" type="ORF">CDAR_379641</name>
</gene>
<evidence type="ECO:0000313" key="1">
    <source>
        <dbReference type="EMBL" id="GIY27934.1"/>
    </source>
</evidence>
<accession>A0AAV4S1R7</accession>
<evidence type="ECO:0000313" key="2">
    <source>
        <dbReference type="Proteomes" id="UP001054837"/>
    </source>
</evidence>
<organism evidence="1 2">
    <name type="scientific">Caerostris darwini</name>
    <dbReference type="NCBI Taxonomy" id="1538125"/>
    <lineage>
        <taxon>Eukaryota</taxon>
        <taxon>Metazoa</taxon>
        <taxon>Ecdysozoa</taxon>
        <taxon>Arthropoda</taxon>
        <taxon>Chelicerata</taxon>
        <taxon>Arachnida</taxon>
        <taxon>Araneae</taxon>
        <taxon>Araneomorphae</taxon>
        <taxon>Entelegynae</taxon>
        <taxon>Araneoidea</taxon>
        <taxon>Araneidae</taxon>
        <taxon>Caerostris</taxon>
    </lineage>
</organism>
<keyword evidence="2" id="KW-1185">Reference proteome</keyword>
<dbReference type="AlphaFoldDB" id="A0AAV4S1R7"/>
<name>A0AAV4S1R7_9ARAC</name>
<dbReference type="Proteomes" id="UP001054837">
    <property type="component" value="Unassembled WGS sequence"/>
</dbReference>
<proteinExistence type="predicted"/>
<feature type="non-terminal residue" evidence="1">
    <location>
        <position position="62"/>
    </location>
</feature>
<reference evidence="1 2" key="1">
    <citation type="submission" date="2021-06" db="EMBL/GenBank/DDBJ databases">
        <title>Caerostris darwini draft genome.</title>
        <authorList>
            <person name="Kono N."/>
            <person name="Arakawa K."/>
        </authorList>
    </citation>
    <scope>NUCLEOTIDE SEQUENCE [LARGE SCALE GENOMIC DNA]</scope>
</reference>
<protein>
    <submittedName>
        <fullName evidence="1">Uncharacterized protein</fullName>
    </submittedName>
</protein>